<dbReference type="KEGG" id="ppel:H6H00_27185"/>
<dbReference type="HAMAP" id="MF_00133">
    <property type="entry name" value="Trp_synth_beta"/>
    <property type="match status" value="1"/>
</dbReference>
<evidence type="ECO:0000313" key="16">
    <source>
        <dbReference type="Proteomes" id="UP000515728"/>
    </source>
</evidence>
<comment type="function">
    <text evidence="2 12">The beta subunit is responsible for the synthesis of L-tryptophan from indole and L-serine.</text>
</comment>
<dbReference type="PANTHER" id="PTHR48077">
    <property type="entry name" value="TRYPTOPHAN SYNTHASE-RELATED"/>
    <property type="match status" value="1"/>
</dbReference>
<evidence type="ECO:0000256" key="10">
    <source>
        <dbReference type="ARBA" id="ARBA00023239"/>
    </source>
</evidence>
<evidence type="ECO:0000313" key="15">
    <source>
        <dbReference type="EMBL" id="QNG55882.1"/>
    </source>
</evidence>
<evidence type="ECO:0000256" key="4">
    <source>
        <dbReference type="ARBA" id="ARBA00009982"/>
    </source>
</evidence>
<sequence>METPSGHEPDDRGHFGRYGGRFVPEALVAALDELEVAYEKARGDREFLDELDRLHRDYSGRPSPLTDATRLSGHAGGARILLKREDLNHTGSHKINNVLGQALLTKRMGKTRVIAETGAGQHGVATATACALMGLECVVYMGEVDTERQALNVARMRLLGATVVPVKTGSRTLKDAINEALRDWVTNVDETHYLLGTVAGPHPFPMMVRDFHRIIGLEAREQVLARTGRLPDAIAACVGGGSNAIGIFHAFLDDADVRLVGFEPGGDGVETGRHGATLTEGSPGALHGAMSYLLQDEDGQTSESYSISAGLDYPGVGPEHALLKDIGRATYEPVTDAEAMDAFALLCRTEGIIPAIESAHAIAGALRLGRELGPEGVVLVNLSGRGDKDVDTAAKWFGMIAEGQSAADASGTAIAEGATADRTLADEPSPAGSDTGGVQS</sequence>
<dbReference type="FunFam" id="3.40.50.1100:FF:000001">
    <property type="entry name" value="Tryptophan synthase beta chain"/>
    <property type="match status" value="1"/>
</dbReference>
<comment type="cofactor">
    <cofactor evidence="1 12">
        <name>pyridoxal 5'-phosphate</name>
        <dbReference type="ChEBI" id="CHEBI:597326"/>
    </cofactor>
</comment>
<keyword evidence="6 12" id="KW-0028">Amino-acid biosynthesis</keyword>
<feature type="region of interest" description="Disordered" evidence="13">
    <location>
        <begin position="405"/>
        <end position="440"/>
    </location>
</feature>
<dbReference type="NCBIfam" id="TIGR00263">
    <property type="entry name" value="trpB"/>
    <property type="match status" value="1"/>
</dbReference>
<dbReference type="InterPro" id="IPR006653">
    <property type="entry name" value="Trp_synth_b_CS"/>
</dbReference>
<keyword evidence="7 12" id="KW-0822">Tryptophan biosynthesis</keyword>
<name>A0A7G7MSX1_9PSEU</name>
<reference evidence="15 16" key="1">
    <citation type="submission" date="2020-08" db="EMBL/GenBank/DDBJ databases">
        <authorList>
            <person name="Mo P."/>
        </authorList>
    </citation>
    <scope>NUCLEOTIDE SEQUENCE [LARGE SCALE GENOMIC DNA]</scope>
    <source>
        <strain evidence="15 16">CGMCC 4.1532</strain>
    </source>
</reference>
<evidence type="ECO:0000256" key="7">
    <source>
        <dbReference type="ARBA" id="ARBA00022822"/>
    </source>
</evidence>
<dbReference type="AlphaFoldDB" id="A0A7G7MSX1"/>
<evidence type="ECO:0000256" key="6">
    <source>
        <dbReference type="ARBA" id="ARBA00022605"/>
    </source>
</evidence>
<evidence type="ECO:0000259" key="14">
    <source>
        <dbReference type="Pfam" id="PF00291"/>
    </source>
</evidence>
<evidence type="ECO:0000256" key="1">
    <source>
        <dbReference type="ARBA" id="ARBA00001933"/>
    </source>
</evidence>
<dbReference type="InterPro" id="IPR036052">
    <property type="entry name" value="TrpB-like_PALP_sf"/>
</dbReference>
<dbReference type="UniPathway" id="UPA00035">
    <property type="reaction ID" value="UER00044"/>
</dbReference>
<dbReference type="InterPro" id="IPR006654">
    <property type="entry name" value="Trp_synth_beta"/>
</dbReference>
<keyword evidence="9 12" id="KW-0057">Aromatic amino acid biosynthesis</keyword>
<comment type="catalytic activity">
    <reaction evidence="11 12">
        <text>(1S,2R)-1-C-(indol-3-yl)glycerol 3-phosphate + L-serine = D-glyceraldehyde 3-phosphate + L-tryptophan + H2O</text>
        <dbReference type="Rhea" id="RHEA:10532"/>
        <dbReference type="ChEBI" id="CHEBI:15377"/>
        <dbReference type="ChEBI" id="CHEBI:33384"/>
        <dbReference type="ChEBI" id="CHEBI:57912"/>
        <dbReference type="ChEBI" id="CHEBI:58866"/>
        <dbReference type="ChEBI" id="CHEBI:59776"/>
        <dbReference type="EC" id="4.2.1.20"/>
    </reaction>
</comment>
<protein>
    <recommendedName>
        <fullName evidence="12">Tryptophan synthase beta chain</fullName>
        <ecNumber evidence="12">4.2.1.20</ecNumber>
    </recommendedName>
</protein>
<proteinExistence type="inferred from homology"/>
<gene>
    <name evidence="12 15" type="primary">trpB</name>
    <name evidence="15" type="ORF">H6H00_27185</name>
</gene>
<dbReference type="Gene3D" id="3.40.50.1100">
    <property type="match status" value="2"/>
</dbReference>
<comment type="similarity">
    <text evidence="4 12">Belongs to the TrpB family.</text>
</comment>
<dbReference type="CDD" id="cd06446">
    <property type="entry name" value="Trp-synth_B"/>
    <property type="match status" value="1"/>
</dbReference>
<dbReference type="EC" id="4.2.1.20" evidence="12"/>
<evidence type="ECO:0000256" key="13">
    <source>
        <dbReference type="SAM" id="MobiDB-lite"/>
    </source>
</evidence>
<evidence type="ECO:0000256" key="12">
    <source>
        <dbReference type="HAMAP-Rule" id="MF_00133"/>
    </source>
</evidence>
<evidence type="ECO:0000256" key="3">
    <source>
        <dbReference type="ARBA" id="ARBA00004733"/>
    </source>
</evidence>
<feature type="modified residue" description="N6-(pyridoxal phosphate)lysine" evidence="12">
    <location>
        <position position="94"/>
    </location>
</feature>
<accession>A0A7G7MSX1</accession>
<dbReference type="PROSITE" id="PS00168">
    <property type="entry name" value="TRP_SYNTHASE_BETA"/>
    <property type="match status" value="1"/>
</dbReference>
<feature type="domain" description="Tryptophan synthase beta chain-like PALP" evidence="14">
    <location>
        <begin position="60"/>
        <end position="384"/>
    </location>
</feature>
<evidence type="ECO:0000256" key="8">
    <source>
        <dbReference type="ARBA" id="ARBA00022898"/>
    </source>
</evidence>
<dbReference type="Proteomes" id="UP000515728">
    <property type="component" value="Chromosome"/>
</dbReference>
<dbReference type="InterPro" id="IPR001926">
    <property type="entry name" value="TrpB-like_PALP"/>
</dbReference>
<dbReference type="PANTHER" id="PTHR48077:SF3">
    <property type="entry name" value="TRYPTOPHAN SYNTHASE"/>
    <property type="match status" value="1"/>
</dbReference>
<dbReference type="PIRSF" id="PIRSF001413">
    <property type="entry name" value="Trp_syn_beta"/>
    <property type="match status" value="1"/>
</dbReference>
<keyword evidence="16" id="KW-1185">Reference proteome</keyword>
<keyword evidence="10 12" id="KW-0456">Lyase</keyword>
<keyword evidence="8 12" id="KW-0663">Pyridoxal phosphate</keyword>
<dbReference type="GO" id="GO:0004834">
    <property type="term" value="F:tryptophan synthase activity"/>
    <property type="evidence" value="ECO:0007669"/>
    <property type="project" value="UniProtKB-UniRule"/>
</dbReference>
<evidence type="ECO:0000256" key="11">
    <source>
        <dbReference type="ARBA" id="ARBA00049047"/>
    </source>
</evidence>
<evidence type="ECO:0000256" key="5">
    <source>
        <dbReference type="ARBA" id="ARBA00011270"/>
    </source>
</evidence>
<dbReference type="FunFam" id="3.40.50.1100:FF:000004">
    <property type="entry name" value="Tryptophan synthase beta chain"/>
    <property type="match status" value="1"/>
</dbReference>
<evidence type="ECO:0000256" key="2">
    <source>
        <dbReference type="ARBA" id="ARBA00002786"/>
    </source>
</evidence>
<dbReference type="Pfam" id="PF00291">
    <property type="entry name" value="PALP"/>
    <property type="match status" value="1"/>
</dbReference>
<organism evidence="15 16">
    <name type="scientific">Pseudonocardia petroleophila</name>
    <dbReference type="NCBI Taxonomy" id="37331"/>
    <lineage>
        <taxon>Bacteria</taxon>
        <taxon>Bacillati</taxon>
        <taxon>Actinomycetota</taxon>
        <taxon>Actinomycetes</taxon>
        <taxon>Pseudonocardiales</taxon>
        <taxon>Pseudonocardiaceae</taxon>
        <taxon>Pseudonocardia</taxon>
    </lineage>
</organism>
<dbReference type="GO" id="GO:0005737">
    <property type="term" value="C:cytoplasm"/>
    <property type="evidence" value="ECO:0007669"/>
    <property type="project" value="TreeGrafter"/>
</dbReference>
<dbReference type="SUPFAM" id="SSF53686">
    <property type="entry name" value="Tryptophan synthase beta subunit-like PLP-dependent enzymes"/>
    <property type="match status" value="1"/>
</dbReference>
<comment type="subunit">
    <text evidence="5 12">Tetramer of two alpha and two beta chains.</text>
</comment>
<evidence type="ECO:0000256" key="9">
    <source>
        <dbReference type="ARBA" id="ARBA00023141"/>
    </source>
</evidence>
<dbReference type="EMBL" id="CP060131">
    <property type="protein sequence ID" value="QNG55882.1"/>
    <property type="molecule type" value="Genomic_DNA"/>
</dbReference>
<comment type="pathway">
    <text evidence="3 12">Amino-acid biosynthesis; L-tryptophan biosynthesis; L-tryptophan from chorismate: step 5/5.</text>
</comment>
<dbReference type="InterPro" id="IPR023026">
    <property type="entry name" value="Trp_synth_beta/beta-like"/>
</dbReference>